<keyword evidence="1" id="KW-0472">Membrane</keyword>
<proteinExistence type="predicted"/>
<evidence type="ECO:0000313" key="2">
    <source>
        <dbReference type="EMBL" id="PWK41526.1"/>
    </source>
</evidence>
<keyword evidence="1" id="KW-1133">Transmembrane helix</keyword>
<comment type="caution">
    <text evidence="2">The sequence shown here is derived from an EMBL/GenBank/DDBJ whole genome shotgun (WGS) entry which is preliminary data.</text>
</comment>
<feature type="transmembrane region" description="Helical" evidence="1">
    <location>
        <begin position="136"/>
        <end position="157"/>
    </location>
</feature>
<reference evidence="2 3" key="1">
    <citation type="submission" date="2018-05" db="EMBL/GenBank/DDBJ databases">
        <title>Genomic Encyclopedia of Type Strains, Phase IV (KMG-IV): sequencing the most valuable type-strain genomes for metagenomic binning, comparative biology and taxonomic classification.</title>
        <authorList>
            <person name="Goeker M."/>
        </authorList>
    </citation>
    <scope>NUCLEOTIDE SEQUENCE [LARGE SCALE GENOMIC DNA]</scope>
    <source>
        <strain evidence="2 3">DSM 25350</strain>
    </source>
</reference>
<sequence length="401" mass="46235">MSDNDIPNSRYFEWQEDPWGEGHLRAAEGLDLSATQRGEDEFERVEVKGKWYLSGAFQPAPSCYIGDQYNSFLCDGRYLLNCVPGGQRVFMEFWGGFFQAGAYILFFLGMLTNIFVALVTGENFLPWQDNLPEDLIYIYVFLITFFIVFLSLGKWILAAANKKQYFWFIFDRETGLLHSPGTVPGKKGAPGLNIKFNKLSALMQSAINFVYGGSSQQNMLAAPYYPKGQKPPRHHSFKFFNISLHFPTHDGICGMPALITTLNQFMDKSKPYPDSLKKMIQNFQDRGTYVNGEPLQEKDKIKEKLYDIENERVIHPNGIAYQYINECLDKGEEPRDSQLMYRIREYRNKYPIDTLQAKAQAEKEVEALEGKLSLKEQRKKETFARIERLKAMIGDSEEHDK</sequence>
<feature type="transmembrane region" description="Helical" evidence="1">
    <location>
        <begin position="97"/>
        <end position="116"/>
    </location>
</feature>
<keyword evidence="3" id="KW-1185">Reference proteome</keyword>
<dbReference type="AlphaFoldDB" id="A0A316F781"/>
<dbReference type="EMBL" id="QGGU01000022">
    <property type="protein sequence ID" value="PWK41526.1"/>
    <property type="molecule type" value="Genomic_DNA"/>
</dbReference>
<dbReference type="OrthoDB" id="6098773at2"/>
<accession>A0A316F781</accession>
<gene>
    <name evidence="2" type="ORF">C8D97_1229</name>
</gene>
<dbReference type="RefSeq" id="WP_109765168.1">
    <property type="nucleotide sequence ID" value="NZ_QGGU01000022.1"/>
</dbReference>
<name>A0A316F781_9GAMM</name>
<protein>
    <submittedName>
        <fullName evidence="2">Uncharacterized protein</fullName>
    </submittedName>
</protein>
<organism evidence="2 3">
    <name type="scientific">Pleionea mediterranea</name>
    <dbReference type="NCBI Taxonomy" id="523701"/>
    <lineage>
        <taxon>Bacteria</taxon>
        <taxon>Pseudomonadati</taxon>
        <taxon>Pseudomonadota</taxon>
        <taxon>Gammaproteobacteria</taxon>
        <taxon>Oceanospirillales</taxon>
        <taxon>Pleioneaceae</taxon>
        <taxon>Pleionea</taxon>
    </lineage>
</organism>
<evidence type="ECO:0000256" key="1">
    <source>
        <dbReference type="SAM" id="Phobius"/>
    </source>
</evidence>
<keyword evidence="1" id="KW-0812">Transmembrane</keyword>
<evidence type="ECO:0000313" key="3">
    <source>
        <dbReference type="Proteomes" id="UP000245790"/>
    </source>
</evidence>
<dbReference type="Proteomes" id="UP000245790">
    <property type="component" value="Unassembled WGS sequence"/>
</dbReference>